<evidence type="ECO:0000256" key="3">
    <source>
        <dbReference type="SAM" id="SignalP"/>
    </source>
</evidence>
<evidence type="ECO:0000256" key="1">
    <source>
        <dbReference type="SAM" id="MobiDB-lite"/>
    </source>
</evidence>
<dbReference type="Proteomes" id="UP000799771">
    <property type="component" value="Unassembled WGS sequence"/>
</dbReference>
<keyword evidence="2" id="KW-0812">Transmembrane</keyword>
<gene>
    <name evidence="4" type="ORF">P153DRAFT_399387</name>
</gene>
<dbReference type="RefSeq" id="XP_033521016.1">
    <property type="nucleotide sequence ID" value="XM_033671723.1"/>
</dbReference>
<evidence type="ECO:0008006" key="6">
    <source>
        <dbReference type="Google" id="ProtNLM"/>
    </source>
</evidence>
<keyword evidence="2" id="KW-1133">Transmembrane helix</keyword>
<name>A0A6A6A6D1_9PLEO</name>
<accession>A0A6A6A6D1</accession>
<feature type="compositionally biased region" description="Polar residues" evidence="1">
    <location>
        <begin position="543"/>
        <end position="552"/>
    </location>
</feature>
<feature type="compositionally biased region" description="Polar residues" evidence="1">
    <location>
        <begin position="650"/>
        <end position="662"/>
    </location>
</feature>
<feature type="compositionally biased region" description="Basic and acidic residues" evidence="1">
    <location>
        <begin position="238"/>
        <end position="254"/>
    </location>
</feature>
<evidence type="ECO:0000313" key="5">
    <source>
        <dbReference type="Proteomes" id="UP000799771"/>
    </source>
</evidence>
<keyword evidence="3" id="KW-0732">Signal</keyword>
<feature type="compositionally biased region" description="Polar residues" evidence="1">
    <location>
        <begin position="415"/>
        <end position="426"/>
    </location>
</feature>
<evidence type="ECO:0000313" key="4">
    <source>
        <dbReference type="EMBL" id="KAF2126624.1"/>
    </source>
</evidence>
<feature type="compositionally biased region" description="Low complexity" evidence="1">
    <location>
        <begin position="317"/>
        <end position="326"/>
    </location>
</feature>
<feature type="region of interest" description="Disordered" evidence="1">
    <location>
        <begin position="392"/>
        <end position="721"/>
    </location>
</feature>
<feature type="compositionally biased region" description="Polar residues" evidence="1">
    <location>
        <begin position="285"/>
        <end position="294"/>
    </location>
</feature>
<keyword evidence="5" id="KW-1185">Reference proteome</keyword>
<sequence length="788" mass="84961">MFLSHFLSLCFMTSTLIAASSPTTAPFAQRSLPDALQQIVPACAQSCLQKSLADNFPIACTVPGNIGCLCSHYSSSGETLGEVAFSCVFKYCASDKQDEASSYNICLGREDAVLPTKTAFTIVVGSTSSTKTMSPSTTRSSSGSAITPAITSIAPTTLQTQTSSSQQPVVVDSISLTPSATSTTSSTAAPTAVTVEESRKMTPAQIAGLSVAGVAAFVFAVGLMALSVCLRRRRERKYEQLSDEKSQGHSEKRSSTRFSHYVPLGSVPEPPKQFSLLPPPAAHTAGQTTRSDGSPFNGRPANGMSVRPVQRLGVGTSPNSSDSSLPLDQIGLAISAEMDGKPAAPQPKAAARQQRPKSIQTERVIPSRPSSTMTQNTVFEEDEVMARRRSSTLLPTPPIPIPPIRRLQPSRPLSKLNTTTPAPQLNTHRRKASRGSELFLDLPIRHERPQPRNVTARINPSNGSPAPRPTPQIRLAPPMETHSSSSTIQTSTPSTNTPVSGTPGDIPDYYFSAPSPSPPHASPAQFTKPKLSPRTVQIKAKKSMSTVSSHASTARLRDSLSSQTSFESADRDDPTPEDEDDDKQLSSSDDNSNINNITKNTNKPSKNTTLPPVPELGSPLAKLRYPKVPRASNQCVPRSPKTTTTPTTTMLGSANRTRNNDLASPRRRAQKQTLHLHLQTQQPHPHRKHTRSSSETHTPSSPRQYNRTRPQSVAWPSSPIERERGTVVKPLNVRRGVWGAEREGLKIRNTHRDGDGGVREEVGSPVWVPRLTPTRKGDDLMISVGWGV</sequence>
<feature type="compositionally biased region" description="Low complexity" evidence="1">
    <location>
        <begin position="585"/>
        <end position="610"/>
    </location>
</feature>
<protein>
    <recommendedName>
        <fullName evidence="6">Extracellular membrane protein CFEM domain-containing protein</fullName>
    </recommendedName>
</protein>
<feature type="compositionally biased region" description="Low complexity" evidence="1">
    <location>
        <begin position="672"/>
        <end position="683"/>
    </location>
</feature>
<feature type="region of interest" description="Disordered" evidence="1">
    <location>
        <begin position="339"/>
        <end position="362"/>
    </location>
</feature>
<feature type="region of interest" description="Disordered" evidence="1">
    <location>
        <begin position="238"/>
        <end position="326"/>
    </location>
</feature>
<feature type="compositionally biased region" description="Polar residues" evidence="1">
    <location>
        <begin position="693"/>
        <end position="715"/>
    </location>
</feature>
<feature type="compositionally biased region" description="Low complexity" evidence="1">
    <location>
        <begin position="481"/>
        <end position="497"/>
    </location>
</feature>
<feature type="compositionally biased region" description="Low complexity" evidence="1">
    <location>
        <begin position="404"/>
        <end position="414"/>
    </location>
</feature>
<evidence type="ECO:0000256" key="2">
    <source>
        <dbReference type="SAM" id="Phobius"/>
    </source>
</evidence>
<organism evidence="4 5">
    <name type="scientific">Dothidotthia symphoricarpi CBS 119687</name>
    <dbReference type="NCBI Taxonomy" id="1392245"/>
    <lineage>
        <taxon>Eukaryota</taxon>
        <taxon>Fungi</taxon>
        <taxon>Dikarya</taxon>
        <taxon>Ascomycota</taxon>
        <taxon>Pezizomycotina</taxon>
        <taxon>Dothideomycetes</taxon>
        <taxon>Pleosporomycetidae</taxon>
        <taxon>Pleosporales</taxon>
        <taxon>Dothidotthiaceae</taxon>
        <taxon>Dothidotthia</taxon>
    </lineage>
</organism>
<feature type="transmembrane region" description="Helical" evidence="2">
    <location>
        <begin position="206"/>
        <end position="230"/>
    </location>
</feature>
<dbReference type="OrthoDB" id="3946741at2759"/>
<dbReference type="AlphaFoldDB" id="A0A6A6A6D1"/>
<reference evidence="4" key="1">
    <citation type="journal article" date="2020" name="Stud. Mycol.">
        <title>101 Dothideomycetes genomes: a test case for predicting lifestyles and emergence of pathogens.</title>
        <authorList>
            <person name="Haridas S."/>
            <person name="Albert R."/>
            <person name="Binder M."/>
            <person name="Bloem J."/>
            <person name="Labutti K."/>
            <person name="Salamov A."/>
            <person name="Andreopoulos B."/>
            <person name="Baker S."/>
            <person name="Barry K."/>
            <person name="Bills G."/>
            <person name="Bluhm B."/>
            <person name="Cannon C."/>
            <person name="Castanera R."/>
            <person name="Culley D."/>
            <person name="Daum C."/>
            <person name="Ezra D."/>
            <person name="Gonzalez J."/>
            <person name="Henrissat B."/>
            <person name="Kuo A."/>
            <person name="Liang C."/>
            <person name="Lipzen A."/>
            <person name="Lutzoni F."/>
            <person name="Magnuson J."/>
            <person name="Mondo S."/>
            <person name="Nolan M."/>
            <person name="Ohm R."/>
            <person name="Pangilinan J."/>
            <person name="Park H.-J."/>
            <person name="Ramirez L."/>
            <person name="Alfaro M."/>
            <person name="Sun H."/>
            <person name="Tritt A."/>
            <person name="Yoshinaga Y."/>
            <person name="Zwiers L.-H."/>
            <person name="Turgeon B."/>
            <person name="Goodwin S."/>
            <person name="Spatafora J."/>
            <person name="Crous P."/>
            <person name="Grigoriev I."/>
        </authorList>
    </citation>
    <scope>NUCLEOTIDE SEQUENCE</scope>
    <source>
        <strain evidence="4">CBS 119687</strain>
    </source>
</reference>
<dbReference type="GeneID" id="54412155"/>
<feature type="signal peptide" evidence="3">
    <location>
        <begin position="1"/>
        <end position="19"/>
    </location>
</feature>
<feature type="compositionally biased region" description="Polar residues" evidence="1">
    <location>
        <begin position="452"/>
        <end position="464"/>
    </location>
</feature>
<feature type="chain" id="PRO_5025620078" description="Extracellular membrane protein CFEM domain-containing protein" evidence="3">
    <location>
        <begin position="20"/>
        <end position="788"/>
    </location>
</feature>
<keyword evidence="2" id="KW-0472">Membrane</keyword>
<dbReference type="EMBL" id="ML977513">
    <property type="protein sequence ID" value="KAF2126624.1"/>
    <property type="molecule type" value="Genomic_DNA"/>
</dbReference>
<proteinExistence type="predicted"/>
<feature type="compositionally biased region" description="Low complexity" evidence="1">
    <location>
        <begin position="341"/>
        <end position="357"/>
    </location>
</feature>